<reference evidence="1 2" key="1">
    <citation type="submission" date="2019-02" db="EMBL/GenBank/DDBJ databases">
        <title>Deep-cultivation of Planctomycetes and their phenomic and genomic characterization uncovers novel biology.</title>
        <authorList>
            <person name="Wiegand S."/>
            <person name="Jogler M."/>
            <person name="Boedeker C."/>
            <person name="Pinto D."/>
            <person name="Vollmers J."/>
            <person name="Rivas-Marin E."/>
            <person name="Kohn T."/>
            <person name="Peeters S.H."/>
            <person name="Heuer A."/>
            <person name="Rast P."/>
            <person name="Oberbeckmann S."/>
            <person name="Bunk B."/>
            <person name="Jeske O."/>
            <person name="Meyerdierks A."/>
            <person name="Storesund J.E."/>
            <person name="Kallscheuer N."/>
            <person name="Luecker S."/>
            <person name="Lage O.M."/>
            <person name="Pohl T."/>
            <person name="Merkel B.J."/>
            <person name="Hornburger P."/>
            <person name="Mueller R.-W."/>
            <person name="Bruemmer F."/>
            <person name="Labrenz M."/>
            <person name="Spormann A.M."/>
            <person name="Op Den Camp H."/>
            <person name="Overmann J."/>
            <person name="Amann R."/>
            <person name="Jetten M.S.M."/>
            <person name="Mascher T."/>
            <person name="Medema M.H."/>
            <person name="Devos D.P."/>
            <person name="Kaster A.-K."/>
            <person name="Ovreas L."/>
            <person name="Rohde M."/>
            <person name="Galperin M.Y."/>
            <person name="Jogler C."/>
        </authorList>
    </citation>
    <scope>NUCLEOTIDE SEQUENCE [LARGE SCALE GENOMIC DNA]</scope>
    <source>
        <strain evidence="1 2">Pla52n</strain>
    </source>
</reference>
<proteinExistence type="predicted"/>
<dbReference type="EMBL" id="SJPN01000002">
    <property type="protein sequence ID" value="TWU05911.1"/>
    <property type="molecule type" value="Genomic_DNA"/>
</dbReference>
<evidence type="ECO:0000313" key="1">
    <source>
        <dbReference type="EMBL" id="TWU05911.1"/>
    </source>
</evidence>
<evidence type="ECO:0000313" key="2">
    <source>
        <dbReference type="Proteomes" id="UP000320176"/>
    </source>
</evidence>
<keyword evidence="2" id="KW-1185">Reference proteome</keyword>
<comment type="caution">
    <text evidence="1">The sequence shown here is derived from an EMBL/GenBank/DDBJ whole genome shotgun (WGS) entry which is preliminary data.</text>
</comment>
<dbReference type="RefSeq" id="WP_197454386.1">
    <property type="nucleotide sequence ID" value="NZ_SJPN01000002.1"/>
</dbReference>
<dbReference type="Proteomes" id="UP000320176">
    <property type="component" value="Unassembled WGS sequence"/>
</dbReference>
<gene>
    <name evidence="1" type="ORF">Pla52n_16270</name>
</gene>
<name>A0A5C6B304_9BACT</name>
<protein>
    <submittedName>
        <fullName evidence="1">Uncharacterized protein</fullName>
    </submittedName>
</protein>
<sequence>MFVNPNSFVASNSYAIAFRSPAVRSTGASSNAKALGSVSLELAKLRNQLFEIRQALANLAEPLNLSRGAQRDRNVDVAATAQSNAALALGLRVATAATLASSDDAARSTDDSGRADTEEFVDSLQSFSTELNRLYADSVDGGFDGDYIESLRSSIQELVLAHTDGKHSVTLVDGFRVDFSTESNEVIQLAPAEALAQSVRVNENAFNAALYGGEESGLINDLTNFFANAEVDLSHQIRQSGGLVNLLA</sequence>
<dbReference type="AlphaFoldDB" id="A0A5C6B304"/>
<organism evidence="1 2">
    <name type="scientific">Stieleria varia</name>
    <dbReference type="NCBI Taxonomy" id="2528005"/>
    <lineage>
        <taxon>Bacteria</taxon>
        <taxon>Pseudomonadati</taxon>
        <taxon>Planctomycetota</taxon>
        <taxon>Planctomycetia</taxon>
        <taxon>Pirellulales</taxon>
        <taxon>Pirellulaceae</taxon>
        <taxon>Stieleria</taxon>
    </lineage>
</organism>
<accession>A0A5C6B304</accession>